<dbReference type="EMBL" id="JAWZYT010001349">
    <property type="protein sequence ID" value="KAK4313120.1"/>
    <property type="molecule type" value="Genomic_DNA"/>
</dbReference>
<evidence type="ECO:0000313" key="2">
    <source>
        <dbReference type="EMBL" id="KAK4313120.1"/>
    </source>
</evidence>
<comment type="caution">
    <text evidence="2">The sequence shown here is derived from an EMBL/GenBank/DDBJ whole genome shotgun (WGS) entry which is preliminary data.</text>
</comment>
<reference evidence="2" key="1">
    <citation type="submission" date="2023-11" db="EMBL/GenBank/DDBJ databases">
        <title>Genome assemblies of two species of porcelain crab, Petrolisthes cinctipes and Petrolisthes manimaculis (Anomura: Porcellanidae).</title>
        <authorList>
            <person name="Angst P."/>
        </authorList>
    </citation>
    <scope>NUCLEOTIDE SEQUENCE</scope>
    <source>
        <strain evidence="2">PB745_02</strain>
        <tissue evidence="2">Gill</tissue>
    </source>
</reference>
<sequence>MRRQHWVGSLLRPSLVVLLVMTVVTGAVVYQARSGPEYVDQSFEHALTIHFLIEYHYIYAVPTDGALGLLECTRACVRTTGCASFLMLAAEGRCALTKYNRCAGPTQPLVSMAGAKFYDLLPATEMSELGGRTCLGNCRVNHGCSRCGRNNCAGELCDLCSVFCWQLDPQITGLTSVYISPSERRQIECSGEWQLGWRRSFNYYSQLSAVSLTLKVTILYTNTTLSSTTALFDSVQYTSGLLTVGTFLSGDAGNGWGAPFTNRPTSTPDGSVESFFYPSGVTRAGGVLSYQEQLDLNYTTIIRGYYWPSSDPARSEARIQTISLWLTQQ</sequence>
<keyword evidence="3" id="KW-1185">Reference proteome</keyword>
<evidence type="ECO:0000256" key="1">
    <source>
        <dbReference type="SAM" id="SignalP"/>
    </source>
</evidence>
<evidence type="ECO:0000313" key="3">
    <source>
        <dbReference type="Proteomes" id="UP001292094"/>
    </source>
</evidence>
<name>A0AAE1PTF3_9EUCA</name>
<keyword evidence="1" id="KW-0732">Signal</keyword>
<proteinExistence type="predicted"/>
<dbReference type="Proteomes" id="UP001292094">
    <property type="component" value="Unassembled WGS sequence"/>
</dbReference>
<feature type="signal peptide" evidence="1">
    <location>
        <begin position="1"/>
        <end position="26"/>
    </location>
</feature>
<feature type="chain" id="PRO_5042003481" description="Apple domain-containing protein" evidence="1">
    <location>
        <begin position="27"/>
        <end position="329"/>
    </location>
</feature>
<accession>A0AAE1PTF3</accession>
<protein>
    <recommendedName>
        <fullName evidence="4">Apple domain-containing protein</fullName>
    </recommendedName>
</protein>
<gene>
    <name evidence="2" type="ORF">Pmani_015506</name>
</gene>
<evidence type="ECO:0008006" key="4">
    <source>
        <dbReference type="Google" id="ProtNLM"/>
    </source>
</evidence>
<organism evidence="2 3">
    <name type="scientific">Petrolisthes manimaculis</name>
    <dbReference type="NCBI Taxonomy" id="1843537"/>
    <lineage>
        <taxon>Eukaryota</taxon>
        <taxon>Metazoa</taxon>
        <taxon>Ecdysozoa</taxon>
        <taxon>Arthropoda</taxon>
        <taxon>Crustacea</taxon>
        <taxon>Multicrustacea</taxon>
        <taxon>Malacostraca</taxon>
        <taxon>Eumalacostraca</taxon>
        <taxon>Eucarida</taxon>
        <taxon>Decapoda</taxon>
        <taxon>Pleocyemata</taxon>
        <taxon>Anomura</taxon>
        <taxon>Galatheoidea</taxon>
        <taxon>Porcellanidae</taxon>
        <taxon>Petrolisthes</taxon>
    </lineage>
</organism>
<dbReference type="AlphaFoldDB" id="A0AAE1PTF3"/>